<gene>
    <name evidence="2" type="ORF">M441DRAFT_453279</name>
</gene>
<name>A0A2T3ZG73_TRIA4</name>
<sequence>MEEANRQDGVVCHEEAQDAFSYNNDDATGFEQGNVLSLENDDDLEFEEDYDDVQKHKDVSAAVVKCIFLFGKQMGQANSPCASNKPETTNERSKEIAEFIVDMNSNSMYWFERTSALARDISDSLYSLFQEYRGVKTEVIGLLEVLIENLESVISGGTEYLYTPLEAMEGIRFAIEELHALTEMIRKASIRNEDLSLDAAFIKDDTTDFKNHMFPIIRRMFPHAQPSLCDQLALSVAIRRRRLRLTFKDAEKLRARRARSARSQSNNNQEYPASAIPSQPSQPQPQLLYTLARLPHNVEGGITCTESVVTRNKLNVEKVSTAFLSRHPKIWKDHLNEDVKPYVCLSEQCRTPVLFFRTIGHWVDHMNHRHSPEWTKRIHIGTWLCDFEHDVARFNELESFREHMNDEHNHPIRGPPTKHELDVLEICQYKLVTRDEHICPFCDCIPDIPKRDISTSASEENLHQPLHEHIASHLQNLAVLSIPGLDTAEASEIMSDNCKAEEKCSWLGEGEKDSCPRGYARELCDISLSDVRSSSDVGQEPRRRRKSEPEYLHYHMRDNIDEELRAYFGTLEIFTAHGIE</sequence>
<dbReference type="EMBL" id="KZ679258">
    <property type="protein sequence ID" value="PTB43804.1"/>
    <property type="molecule type" value="Genomic_DNA"/>
</dbReference>
<dbReference type="Proteomes" id="UP000240493">
    <property type="component" value="Unassembled WGS sequence"/>
</dbReference>
<organism evidence="2 3">
    <name type="scientific">Trichoderma asperellum (strain ATCC 204424 / CBS 433.97 / NBRC 101777)</name>
    <dbReference type="NCBI Taxonomy" id="1042311"/>
    <lineage>
        <taxon>Eukaryota</taxon>
        <taxon>Fungi</taxon>
        <taxon>Dikarya</taxon>
        <taxon>Ascomycota</taxon>
        <taxon>Pezizomycotina</taxon>
        <taxon>Sordariomycetes</taxon>
        <taxon>Hypocreomycetidae</taxon>
        <taxon>Hypocreales</taxon>
        <taxon>Hypocreaceae</taxon>
        <taxon>Trichoderma</taxon>
    </lineage>
</organism>
<reference evidence="2 3" key="1">
    <citation type="submission" date="2016-07" db="EMBL/GenBank/DDBJ databases">
        <title>Multiple horizontal gene transfer events from other fungi enriched the ability of initially mycotrophic Trichoderma (Ascomycota) to feed on dead plant biomass.</title>
        <authorList>
            <consortium name="DOE Joint Genome Institute"/>
            <person name="Aerts A."/>
            <person name="Atanasova L."/>
            <person name="Chenthamara K."/>
            <person name="Zhang J."/>
            <person name="Grujic M."/>
            <person name="Henrissat B."/>
            <person name="Kuo A."/>
            <person name="Salamov A."/>
            <person name="Lipzen A."/>
            <person name="Labutti K."/>
            <person name="Barry K."/>
            <person name="Miao Y."/>
            <person name="Rahimi M.J."/>
            <person name="Shen Q."/>
            <person name="Grigoriev I.V."/>
            <person name="Kubicek C.P."/>
            <person name="Druzhinina I.S."/>
        </authorList>
    </citation>
    <scope>NUCLEOTIDE SEQUENCE [LARGE SCALE GENOMIC DNA]</scope>
    <source>
        <strain evidence="2 3">CBS 433.97</strain>
    </source>
</reference>
<dbReference type="OrthoDB" id="4900603at2759"/>
<dbReference type="PANTHER" id="PTHR35391:SF7">
    <property type="entry name" value="C2H2-TYPE DOMAIN-CONTAINING PROTEIN"/>
    <property type="match status" value="1"/>
</dbReference>
<dbReference type="PANTHER" id="PTHR35391">
    <property type="entry name" value="C2H2-TYPE DOMAIN-CONTAINING PROTEIN-RELATED"/>
    <property type="match status" value="1"/>
</dbReference>
<feature type="region of interest" description="Disordered" evidence="1">
    <location>
        <begin position="256"/>
        <end position="282"/>
    </location>
</feature>
<protein>
    <recommendedName>
        <fullName evidence="4">C2H2-type domain-containing protein</fullName>
    </recommendedName>
</protein>
<evidence type="ECO:0000256" key="1">
    <source>
        <dbReference type="SAM" id="MobiDB-lite"/>
    </source>
</evidence>
<evidence type="ECO:0000313" key="2">
    <source>
        <dbReference type="EMBL" id="PTB43804.1"/>
    </source>
</evidence>
<proteinExistence type="predicted"/>
<dbReference type="AlphaFoldDB" id="A0A2T3ZG73"/>
<accession>A0A2T3ZG73</accession>
<dbReference type="STRING" id="1042311.A0A2T3ZG73"/>
<evidence type="ECO:0008006" key="4">
    <source>
        <dbReference type="Google" id="ProtNLM"/>
    </source>
</evidence>
<evidence type="ECO:0000313" key="3">
    <source>
        <dbReference type="Proteomes" id="UP000240493"/>
    </source>
</evidence>
<keyword evidence="3" id="KW-1185">Reference proteome</keyword>